<accession>A0AAW0NV54</accession>
<dbReference type="EMBL" id="JBBPFD010000013">
    <property type="protein sequence ID" value="KAK7902012.1"/>
    <property type="molecule type" value="Genomic_DNA"/>
</dbReference>
<feature type="compositionally biased region" description="Polar residues" evidence="1">
    <location>
        <begin position="84"/>
        <end position="94"/>
    </location>
</feature>
<protein>
    <submittedName>
        <fullName evidence="2">Uncharacterized protein</fullName>
    </submittedName>
</protein>
<proteinExistence type="predicted"/>
<dbReference type="AlphaFoldDB" id="A0AAW0NV54"/>
<evidence type="ECO:0000313" key="2">
    <source>
        <dbReference type="EMBL" id="KAK7902012.1"/>
    </source>
</evidence>
<dbReference type="Proteomes" id="UP001460270">
    <property type="component" value="Unassembled WGS sequence"/>
</dbReference>
<sequence length="94" mass="10269">MGPETQRRRPDVMHGVGCVKAQTTLSLAPMEKSRSTEAPPHGAPDRVMCHLSETENSWRRRGAGQEQDRNMTGAGLEHDRSRTGNRTGCSLSPG</sequence>
<name>A0AAW0NV54_9GOBI</name>
<comment type="caution">
    <text evidence="2">The sequence shown here is derived from an EMBL/GenBank/DDBJ whole genome shotgun (WGS) entry which is preliminary data.</text>
</comment>
<feature type="region of interest" description="Disordered" evidence="1">
    <location>
        <begin position="25"/>
        <end position="94"/>
    </location>
</feature>
<evidence type="ECO:0000313" key="3">
    <source>
        <dbReference type="Proteomes" id="UP001460270"/>
    </source>
</evidence>
<evidence type="ECO:0000256" key="1">
    <source>
        <dbReference type="SAM" id="MobiDB-lite"/>
    </source>
</evidence>
<feature type="compositionally biased region" description="Basic and acidic residues" evidence="1">
    <location>
        <begin position="43"/>
        <end position="58"/>
    </location>
</feature>
<organism evidence="2 3">
    <name type="scientific">Mugilogobius chulae</name>
    <name type="common">yellowstripe goby</name>
    <dbReference type="NCBI Taxonomy" id="88201"/>
    <lineage>
        <taxon>Eukaryota</taxon>
        <taxon>Metazoa</taxon>
        <taxon>Chordata</taxon>
        <taxon>Craniata</taxon>
        <taxon>Vertebrata</taxon>
        <taxon>Euteleostomi</taxon>
        <taxon>Actinopterygii</taxon>
        <taxon>Neopterygii</taxon>
        <taxon>Teleostei</taxon>
        <taxon>Neoteleostei</taxon>
        <taxon>Acanthomorphata</taxon>
        <taxon>Gobiaria</taxon>
        <taxon>Gobiiformes</taxon>
        <taxon>Gobioidei</taxon>
        <taxon>Gobiidae</taxon>
        <taxon>Gobionellinae</taxon>
        <taxon>Mugilogobius</taxon>
    </lineage>
</organism>
<keyword evidence="3" id="KW-1185">Reference proteome</keyword>
<gene>
    <name evidence="2" type="ORF">WMY93_018781</name>
</gene>
<reference evidence="3" key="1">
    <citation type="submission" date="2024-04" db="EMBL/GenBank/DDBJ databases">
        <title>Salinicola lusitanus LLJ914,a marine bacterium isolated from the Okinawa Trough.</title>
        <authorList>
            <person name="Li J."/>
        </authorList>
    </citation>
    <scope>NUCLEOTIDE SEQUENCE [LARGE SCALE GENOMIC DNA]</scope>
</reference>